<accession>A0ABT9WPE8</accession>
<dbReference type="Proteomes" id="UP001223586">
    <property type="component" value="Unassembled WGS sequence"/>
</dbReference>
<dbReference type="InterPro" id="IPR024562">
    <property type="entry name" value="YqhG"/>
</dbReference>
<evidence type="ECO:0000313" key="2">
    <source>
        <dbReference type="Proteomes" id="UP001223586"/>
    </source>
</evidence>
<gene>
    <name evidence="1" type="ORF">J2S08_000995</name>
</gene>
<dbReference type="Pfam" id="PF11079">
    <property type="entry name" value="YqhG"/>
    <property type="match status" value="1"/>
</dbReference>
<dbReference type="RefSeq" id="WP_307227221.1">
    <property type="nucleotide sequence ID" value="NZ_JAUSTT010000004.1"/>
</dbReference>
<comment type="caution">
    <text evidence="1">The sequence shown here is derived from an EMBL/GenBank/DDBJ whole genome shotgun (WGS) entry which is preliminary data.</text>
</comment>
<name>A0ABT9WPE8_9BACI</name>
<proteinExistence type="predicted"/>
<sequence length="267" mass="31359">MQQEHIHQFLEHYFTVNHCDILENTPSYLVIQLTPALDKMLMNRPFYWHYLEKMGGTPNPMKITLITDSEKTPDHVKGEYIHFGSPRLHQIFQTTKKLSRFMRLYENLINPKTLQTPLYPWICLNMRISYQCDRNKDIFRSLGYSLTNGSLIENFHDWLLSKSLTPTIPDLCYTIAPIIKPENALKRIEDSLTSSLLETDHQWAVDARKRWEKDLQLLEQFYEDAVEKPEAYESEKAALRDQYEPVIKLEIINGGLFYLGSPMKESG</sequence>
<reference evidence="1 2" key="1">
    <citation type="submission" date="2023-07" db="EMBL/GenBank/DDBJ databases">
        <title>Genomic Encyclopedia of Type Strains, Phase IV (KMG-IV): sequencing the most valuable type-strain genomes for metagenomic binning, comparative biology and taxonomic classification.</title>
        <authorList>
            <person name="Goeker M."/>
        </authorList>
    </citation>
    <scope>NUCLEOTIDE SEQUENCE [LARGE SCALE GENOMIC DNA]</scope>
    <source>
        <strain evidence="1 2">DSM 23837</strain>
    </source>
</reference>
<organism evidence="1 2">
    <name type="scientific">Bacillus chungangensis</name>
    <dbReference type="NCBI Taxonomy" id="587633"/>
    <lineage>
        <taxon>Bacteria</taxon>
        <taxon>Bacillati</taxon>
        <taxon>Bacillota</taxon>
        <taxon>Bacilli</taxon>
        <taxon>Bacillales</taxon>
        <taxon>Bacillaceae</taxon>
        <taxon>Bacillus</taxon>
    </lineage>
</organism>
<evidence type="ECO:0000313" key="1">
    <source>
        <dbReference type="EMBL" id="MDQ0175161.1"/>
    </source>
</evidence>
<dbReference type="EMBL" id="JAUSTT010000004">
    <property type="protein sequence ID" value="MDQ0175161.1"/>
    <property type="molecule type" value="Genomic_DNA"/>
</dbReference>
<protein>
    <submittedName>
        <fullName evidence="1">Uncharacterized protein</fullName>
    </submittedName>
</protein>
<keyword evidence="2" id="KW-1185">Reference proteome</keyword>